<dbReference type="AlphaFoldDB" id="A0A699IY34"/>
<name>A0A699IY34_TANCI</name>
<keyword evidence="1" id="KW-0695">RNA-directed DNA polymerase</keyword>
<dbReference type="PANTHER" id="PTHR33067:SF35">
    <property type="entry name" value="ASPARTIC PEPTIDASE DDI1-TYPE DOMAIN-CONTAINING PROTEIN"/>
    <property type="match status" value="1"/>
</dbReference>
<proteinExistence type="predicted"/>
<dbReference type="PANTHER" id="PTHR33067">
    <property type="entry name" value="RNA-DIRECTED DNA POLYMERASE-RELATED"/>
    <property type="match status" value="1"/>
</dbReference>
<dbReference type="CDD" id="cd00303">
    <property type="entry name" value="retropepsin_like"/>
    <property type="match status" value="1"/>
</dbReference>
<feature type="non-terminal residue" evidence="1">
    <location>
        <position position="414"/>
    </location>
</feature>
<reference evidence="1" key="1">
    <citation type="journal article" date="2019" name="Sci. Rep.">
        <title>Draft genome of Tanacetum cinerariifolium, the natural source of mosquito coil.</title>
        <authorList>
            <person name="Yamashiro T."/>
            <person name="Shiraishi A."/>
            <person name="Satake H."/>
            <person name="Nakayama K."/>
        </authorList>
    </citation>
    <scope>NUCLEOTIDE SEQUENCE</scope>
</reference>
<protein>
    <submittedName>
        <fullName evidence="1">Reverse transcriptase domain-containing protein</fullName>
    </submittedName>
</protein>
<keyword evidence="1" id="KW-0808">Transferase</keyword>
<dbReference type="GO" id="GO:0003964">
    <property type="term" value="F:RNA-directed DNA polymerase activity"/>
    <property type="evidence" value="ECO:0007669"/>
    <property type="project" value="UniProtKB-KW"/>
</dbReference>
<gene>
    <name evidence="1" type="ORF">Tci_567745</name>
</gene>
<dbReference type="EMBL" id="BKCJ010347574">
    <property type="protein sequence ID" value="GEZ95772.1"/>
    <property type="molecule type" value="Genomic_DNA"/>
</dbReference>
<organism evidence="1">
    <name type="scientific">Tanacetum cinerariifolium</name>
    <name type="common">Dalmatian daisy</name>
    <name type="synonym">Chrysanthemum cinerariifolium</name>
    <dbReference type="NCBI Taxonomy" id="118510"/>
    <lineage>
        <taxon>Eukaryota</taxon>
        <taxon>Viridiplantae</taxon>
        <taxon>Streptophyta</taxon>
        <taxon>Embryophyta</taxon>
        <taxon>Tracheophyta</taxon>
        <taxon>Spermatophyta</taxon>
        <taxon>Magnoliopsida</taxon>
        <taxon>eudicotyledons</taxon>
        <taxon>Gunneridae</taxon>
        <taxon>Pentapetalae</taxon>
        <taxon>asterids</taxon>
        <taxon>campanulids</taxon>
        <taxon>Asterales</taxon>
        <taxon>Asteraceae</taxon>
        <taxon>Asteroideae</taxon>
        <taxon>Anthemideae</taxon>
        <taxon>Anthemidinae</taxon>
        <taxon>Tanacetum</taxon>
    </lineage>
</organism>
<evidence type="ECO:0000313" key="1">
    <source>
        <dbReference type="EMBL" id="GEZ95772.1"/>
    </source>
</evidence>
<sequence>MFKKLYFNIGLAEALTLMPKYHKMLKDLLFDKEKLLGLVNTSLTENYLAILLKKLPEKPEDPRRFLILCDFHKLESCMALADLGASINLMTLFVWKKLSLPNLTPTRMTVELTTKSIAYPVGIAEDVCVQVGKFTFPADFVVIDYDVDPRIPLILGRTFLRTAHALLDVHEEELILRDDDEKLIFHADSISKHPHKHESIIMINFIDVTCEDRFLEALKIKISNHPSSGSTTPLFDSLPSQTPFETSDSLLEEFTDEPAFVYSPPPGDDNDDLFDLKSDNDELKNLLYGDSYKDIDSKKDKTKDFKMKLLIDEANIVESNVLSPQLLTSDSTLPEESSELSEIATLTSSPFENEDKVFNPSILILGGTQIFSDESKYKDLKDKDLILEEPNFLPISSDQELLFHLELTVIETLL</sequence>
<accession>A0A699IY34</accession>
<dbReference type="Gene3D" id="2.40.70.10">
    <property type="entry name" value="Acid Proteases"/>
    <property type="match status" value="1"/>
</dbReference>
<comment type="caution">
    <text evidence="1">The sequence shown here is derived from an EMBL/GenBank/DDBJ whole genome shotgun (WGS) entry which is preliminary data.</text>
</comment>
<keyword evidence="1" id="KW-0548">Nucleotidyltransferase</keyword>
<dbReference type="InterPro" id="IPR021109">
    <property type="entry name" value="Peptidase_aspartic_dom_sf"/>
</dbReference>